<evidence type="ECO:0000313" key="3">
    <source>
        <dbReference type="Proteomes" id="UP000183417"/>
    </source>
</evidence>
<dbReference type="CDD" id="cd03441">
    <property type="entry name" value="R_hydratase_like"/>
    <property type="match status" value="1"/>
</dbReference>
<reference evidence="2 3" key="1">
    <citation type="submission" date="2016-10" db="EMBL/GenBank/DDBJ databases">
        <authorList>
            <person name="de Groot N.N."/>
        </authorList>
    </citation>
    <scope>NUCLEOTIDE SEQUENCE [LARGE SCALE GENOMIC DNA]</scope>
    <source>
        <strain evidence="2 3">LMG 24775</strain>
    </source>
</reference>
<dbReference type="EMBL" id="FNPE01000003">
    <property type="protein sequence ID" value="SDY19818.1"/>
    <property type="molecule type" value="Genomic_DNA"/>
</dbReference>
<feature type="domain" description="MaoC-like" evidence="1">
    <location>
        <begin position="19"/>
        <end position="132"/>
    </location>
</feature>
<dbReference type="InterPro" id="IPR029069">
    <property type="entry name" value="HotDog_dom_sf"/>
</dbReference>
<dbReference type="RefSeq" id="WP_034365445.1">
    <property type="nucleotide sequence ID" value="NZ_AP025556.1"/>
</dbReference>
<evidence type="ECO:0000313" key="2">
    <source>
        <dbReference type="EMBL" id="SDY19818.1"/>
    </source>
</evidence>
<gene>
    <name evidence="2" type="ORF">SAMN05421547_10374</name>
</gene>
<protein>
    <submittedName>
        <fullName evidence="2">Acyl dehydratase</fullName>
    </submittedName>
</protein>
<dbReference type="PANTHER" id="PTHR43664:SF1">
    <property type="entry name" value="BETA-METHYLMALYL-COA DEHYDRATASE"/>
    <property type="match status" value="1"/>
</dbReference>
<organism evidence="2 3">
    <name type="scientific">Delftia lacustris</name>
    <dbReference type="NCBI Taxonomy" id="558537"/>
    <lineage>
        <taxon>Bacteria</taxon>
        <taxon>Pseudomonadati</taxon>
        <taxon>Pseudomonadota</taxon>
        <taxon>Betaproteobacteria</taxon>
        <taxon>Burkholderiales</taxon>
        <taxon>Comamonadaceae</taxon>
        <taxon>Delftia</taxon>
    </lineage>
</organism>
<accession>A0A1H3HYB5</accession>
<dbReference type="SUPFAM" id="SSF54637">
    <property type="entry name" value="Thioesterase/thiol ester dehydrase-isomerase"/>
    <property type="match status" value="1"/>
</dbReference>
<evidence type="ECO:0000259" key="1">
    <source>
        <dbReference type="Pfam" id="PF01575"/>
    </source>
</evidence>
<sequence>MPRHPSLCAQRYFEDFALGEVFALPSRTMTDALFAAFQLASGDNHPVHYDVEYCRARGMPHMLAHGYQVAIQTAAGAGLFPHMVEESLKGFLEQGSRFLAPVYVGDTLYCTLTVSELKPGNTTGVLTLATEVLNQRAERVSDGFQKYLLRKRPA</sequence>
<dbReference type="InterPro" id="IPR052342">
    <property type="entry name" value="MCH/BMMD"/>
</dbReference>
<dbReference type="PANTHER" id="PTHR43664">
    <property type="entry name" value="MONOAMINE OXIDASE-RELATED"/>
    <property type="match status" value="1"/>
</dbReference>
<dbReference type="Pfam" id="PF01575">
    <property type="entry name" value="MaoC_dehydratas"/>
    <property type="match status" value="1"/>
</dbReference>
<dbReference type="InterPro" id="IPR002539">
    <property type="entry name" value="MaoC-like_dom"/>
</dbReference>
<dbReference type="Gene3D" id="3.10.129.10">
    <property type="entry name" value="Hotdog Thioesterase"/>
    <property type="match status" value="1"/>
</dbReference>
<dbReference type="Proteomes" id="UP000183417">
    <property type="component" value="Unassembled WGS sequence"/>
</dbReference>
<dbReference type="AlphaFoldDB" id="A0A1H3HYB5"/>
<proteinExistence type="predicted"/>
<name>A0A1H3HYB5_9BURK</name>
<dbReference type="GeneID" id="94689310"/>